<comment type="caution">
    <text evidence="1">The sequence shown here is derived from an EMBL/GenBank/DDBJ whole genome shotgun (WGS) entry which is preliminary data.</text>
</comment>
<protein>
    <submittedName>
        <fullName evidence="1">Uncharacterized protein</fullName>
    </submittedName>
</protein>
<sequence>MMNSSNANVGSQAVVFELFDGTTPVSIATAELAIGTGTYTAKFNIGDKDSTNYTVKAFVVSSFDSDTGYMGLNLGTVKTQAEIDEAMIMPQNNYNP</sequence>
<name>A0A9X4L0S3_9BACL</name>
<gene>
    <name evidence="1" type="ORF">OMP40_20125</name>
</gene>
<accession>A0A9X4L0S3</accession>
<dbReference type="Proteomes" id="UP001153404">
    <property type="component" value="Unassembled WGS sequence"/>
</dbReference>
<evidence type="ECO:0000313" key="1">
    <source>
        <dbReference type="EMBL" id="MDG0811417.1"/>
    </source>
</evidence>
<keyword evidence="2" id="KW-1185">Reference proteome</keyword>
<reference evidence="1" key="1">
    <citation type="submission" date="2022-10" db="EMBL/GenBank/DDBJ databases">
        <title>Comparative genomic analysis of Cohnella hashimotonis sp. nov., isolated from the International Space Station.</title>
        <authorList>
            <person name="Simpson A."/>
            <person name="Venkateswaran K."/>
        </authorList>
    </citation>
    <scope>NUCLEOTIDE SEQUENCE</scope>
    <source>
        <strain evidence="1">DSM 28161</strain>
    </source>
</reference>
<organism evidence="1 2">
    <name type="scientific">Cohnella rhizosphaerae</name>
    <dbReference type="NCBI Taxonomy" id="1457232"/>
    <lineage>
        <taxon>Bacteria</taxon>
        <taxon>Bacillati</taxon>
        <taxon>Bacillota</taxon>
        <taxon>Bacilli</taxon>
        <taxon>Bacillales</taxon>
        <taxon>Paenibacillaceae</taxon>
        <taxon>Cohnella</taxon>
    </lineage>
</organism>
<dbReference type="AlphaFoldDB" id="A0A9X4L0S3"/>
<evidence type="ECO:0000313" key="2">
    <source>
        <dbReference type="Proteomes" id="UP001153404"/>
    </source>
</evidence>
<dbReference type="RefSeq" id="WP_277534021.1">
    <property type="nucleotide sequence ID" value="NZ_JAPDIA010000007.1"/>
</dbReference>
<dbReference type="EMBL" id="JAPDIA010000007">
    <property type="protein sequence ID" value="MDG0811417.1"/>
    <property type="molecule type" value="Genomic_DNA"/>
</dbReference>
<proteinExistence type="predicted"/>